<name>A0ABR7M3F7_9BACT</name>
<feature type="chain" id="PRO_5045203276" evidence="1">
    <location>
        <begin position="20"/>
        <end position="190"/>
    </location>
</feature>
<sequence>MKKLFVSMFLLAVAYTIQAQLPKLTATQVNTLKTSYSNFKLDCSTLVKPEYQYIFEFTRKKSDATCALYTELVTLTMQVHNTQTGTVSTYLAAPDLPSLISCTKIDLNNLKMRSNTGLDVMFGGFLNPSTGMLSTSLYLKTLQLNTNIPMRETSATIPNGGKVFTGSIQSGIYQVSAVLTIRNYCLNISG</sequence>
<feature type="signal peptide" evidence="1">
    <location>
        <begin position="1"/>
        <end position="19"/>
    </location>
</feature>
<keyword evidence="3" id="KW-1185">Reference proteome</keyword>
<dbReference type="Proteomes" id="UP000765802">
    <property type="component" value="Unassembled WGS sequence"/>
</dbReference>
<proteinExistence type="predicted"/>
<comment type="caution">
    <text evidence="2">The sequence shown here is derived from an EMBL/GenBank/DDBJ whole genome shotgun (WGS) entry which is preliminary data.</text>
</comment>
<protein>
    <submittedName>
        <fullName evidence="2">Uncharacterized protein</fullName>
    </submittedName>
</protein>
<accession>A0ABR7M3F7</accession>
<organism evidence="2 3">
    <name type="scientific">Flavihumibacter stibioxidans</name>
    <dbReference type="NCBI Taxonomy" id="1834163"/>
    <lineage>
        <taxon>Bacteria</taxon>
        <taxon>Pseudomonadati</taxon>
        <taxon>Bacteroidota</taxon>
        <taxon>Chitinophagia</taxon>
        <taxon>Chitinophagales</taxon>
        <taxon>Chitinophagaceae</taxon>
        <taxon>Flavihumibacter</taxon>
    </lineage>
</organism>
<evidence type="ECO:0000313" key="2">
    <source>
        <dbReference type="EMBL" id="MBC6489553.1"/>
    </source>
</evidence>
<evidence type="ECO:0000313" key="3">
    <source>
        <dbReference type="Proteomes" id="UP000765802"/>
    </source>
</evidence>
<evidence type="ECO:0000256" key="1">
    <source>
        <dbReference type="SAM" id="SignalP"/>
    </source>
</evidence>
<keyword evidence="1" id="KW-0732">Signal</keyword>
<gene>
    <name evidence="2" type="ORF">BC349_01125</name>
</gene>
<reference evidence="2 3" key="1">
    <citation type="submission" date="2016-07" db="EMBL/GenBank/DDBJ databases">
        <title>Genome analysis of Flavihumibacter stibioxidans YS-17.</title>
        <authorList>
            <person name="Shi K."/>
            <person name="Han Y."/>
            <person name="Wang G."/>
        </authorList>
    </citation>
    <scope>NUCLEOTIDE SEQUENCE [LARGE SCALE GENOMIC DNA]</scope>
    <source>
        <strain evidence="2 3">YS-17</strain>
    </source>
</reference>
<dbReference type="EMBL" id="MBUA01000001">
    <property type="protein sequence ID" value="MBC6489553.1"/>
    <property type="molecule type" value="Genomic_DNA"/>
</dbReference>
<dbReference type="RefSeq" id="WP_187254913.1">
    <property type="nucleotide sequence ID" value="NZ_JBHULF010000006.1"/>
</dbReference>